<accession>A0AAW1NC68</accession>
<evidence type="ECO:0000313" key="3">
    <source>
        <dbReference type="Proteomes" id="UP001458880"/>
    </source>
</evidence>
<protein>
    <submittedName>
        <fullName evidence="2">Uncharacterized protein</fullName>
    </submittedName>
</protein>
<feature type="region of interest" description="Disordered" evidence="1">
    <location>
        <begin position="37"/>
        <end position="60"/>
    </location>
</feature>
<dbReference type="Proteomes" id="UP001458880">
    <property type="component" value="Unassembled WGS sequence"/>
</dbReference>
<reference evidence="2 3" key="1">
    <citation type="journal article" date="2024" name="BMC Genomics">
        <title>De novo assembly and annotation of Popillia japonica's genome with initial clues to its potential as an invasive pest.</title>
        <authorList>
            <person name="Cucini C."/>
            <person name="Boschi S."/>
            <person name="Funari R."/>
            <person name="Cardaioli E."/>
            <person name="Iannotti N."/>
            <person name="Marturano G."/>
            <person name="Paoli F."/>
            <person name="Bruttini M."/>
            <person name="Carapelli A."/>
            <person name="Frati F."/>
            <person name="Nardi F."/>
        </authorList>
    </citation>
    <scope>NUCLEOTIDE SEQUENCE [LARGE SCALE GENOMIC DNA]</scope>
    <source>
        <strain evidence="2">DMR45628</strain>
    </source>
</reference>
<dbReference type="AlphaFoldDB" id="A0AAW1NC68"/>
<evidence type="ECO:0000313" key="2">
    <source>
        <dbReference type="EMBL" id="KAK9754622.1"/>
    </source>
</evidence>
<feature type="compositionally biased region" description="Basic and acidic residues" evidence="1">
    <location>
        <begin position="37"/>
        <end position="52"/>
    </location>
</feature>
<keyword evidence="3" id="KW-1185">Reference proteome</keyword>
<evidence type="ECO:0000256" key="1">
    <source>
        <dbReference type="SAM" id="MobiDB-lite"/>
    </source>
</evidence>
<dbReference type="EMBL" id="JASPKY010000006">
    <property type="protein sequence ID" value="KAK9754622.1"/>
    <property type="molecule type" value="Genomic_DNA"/>
</dbReference>
<gene>
    <name evidence="2" type="ORF">QE152_g1044</name>
</gene>
<organism evidence="2 3">
    <name type="scientific">Popillia japonica</name>
    <name type="common">Japanese beetle</name>
    <dbReference type="NCBI Taxonomy" id="7064"/>
    <lineage>
        <taxon>Eukaryota</taxon>
        <taxon>Metazoa</taxon>
        <taxon>Ecdysozoa</taxon>
        <taxon>Arthropoda</taxon>
        <taxon>Hexapoda</taxon>
        <taxon>Insecta</taxon>
        <taxon>Pterygota</taxon>
        <taxon>Neoptera</taxon>
        <taxon>Endopterygota</taxon>
        <taxon>Coleoptera</taxon>
        <taxon>Polyphaga</taxon>
        <taxon>Scarabaeiformia</taxon>
        <taxon>Scarabaeidae</taxon>
        <taxon>Rutelinae</taxon>
        <taxon>Popillia</taxon>
    </lineage>
</organism>
<sequence>MADQEKTLIIQKLTQENHQLLEDVRQANAHVERMRSELLKRNTPVEEKERSHRGNQTRPNIEFKHSQTTTVEVVGASSLENMISDKETERKLVVHLEHEVQCILYEMKGKDRQLHDQNDLITLLVQKMFSVYKVLRTLYEESFVMIEDLDSHCYCGVDGLTLVVQEKYKEVIEVLQEGIRKSISGIEDENAM</sequence>
<comment type="caution">
    <text evidence="2">The sequence shown here is derived from an EMBL/GenBank/DDBJ whole genome shotgun (WGS) entry which is preliminary data.</text>
</comment>
<proteinExistence type="predicted"/>
<name>A0AAW1NC68_POPJA</name>